<dbReference type="SMART" id="SM00248">
    <property type="entry name" value="ANK"/>
    <property type="match status" value="5"/>
</dbReference>
<dbReference type="InterPro" id="IPR002110">
    <property type="entry name" value="Ankyrin_rpt"/>
</dbReference>
<dbReference type="SUPFAM" id="SSF48403">
    <property type="entry name" value="Ankyrin repeat"/>
    <property type="match status" value="2"/>
</dbReference>
<dbReference type="Proteomes" id="UP000007797">
    <property type="component" value="Unassembled WGS sequence"/>
</dbReference>
<keyword evidence="2" id="KW-1185">Reference proteome</keyword>
<dbReference type="OrthoDB" id="539213at2759"/>
<dbReference type="PANTHER" id="PTHR46586:SF3">
    <property type="entry name" value="ANKYRIN REPEAT-CONTAINING PROTEIN"/>
    <property type="match status" value="1"/>
</dbReference>
<evidence type="ECO:0000313" key="1">
    <source>
        <dbReference type="EMBL" id="EGG23372.1"/>
    </source>
</evidence>
<dbReference type="InterPro" id="IPR036770">
    <property type="entry name" value="Ankyrin_rpt-contain_sf"/>
</dbReference>
<protein>
    <recommendedName>
        <fullName evidence="3">Ankyrin repeat-containing protein</fullName>
    </recommendedName>
</protein>
<dbReference type="EMBL" id="GL883008">
    <property type="protein sequence ID" value="EGG23372.1"/>
    <property type="molecule type" value="Genomic_DNA"/>
</dbReference>
<evidence type="ECO:0000313" key="2">
    <source>
        <dbReference type="Proteomes" id="UP000007797"/>
    </source>
</evidence>
<dbReference type="InterPro" id="IPR052050">
    <property type="entry name" value="SecEffector_AnkRepeat"/>
</dbReference>
<proteinExistence type="predicted"/>
<organism evidence="1 2">
    <name type="scientific">Cavenderia fasciculata</name>
    <name type="common">Slime mold</name>
    <name type="synonym">Dictyostelium fasciculatum</name>
    <dbReference type="NCBI Taxonomy" id="261658"/>
    <lineage>
        <taxon>Eukaryota</taxon>
        <taxon>Amoebozoa</taxon>
        <taxon>Evosea</taxon>
        <taxon>Eumycetozoa</taxon>
        <taxon>Dictyostelia</taxon>
        <taxon>Acytosteliales</taxon>
        <taxon>Cavenderiaceae</taxon>
        <taxon>Cavenderia</taxon>
    </lineage>
</organism>
<dbReference type="Pfam" id="PF12796">
    <property type="entry name" value="Ank_2"/>
    <property type="match status" value="2"/>
</dbReference>
<name>F4PLF0_CACFS</name>
<dbReference type="RefSeq" id="XP_004361223.1">
    <property type="nucleotide sequence ID" value="XM_004361166.1"/>
</dbReference>
<reference evidence="2" key="1">
    <citation type="journal article" date="2011" name="Genome Res.">
        <title>Phylogeny-wide analysis of social amoeba genomes highlights ancient origins for complex intercellular communication.</title>
        <authorList>
            <person name="Heidel A.J."/>
            <person name="Lawal H.M."/>
            <person name="Felder M."/>
            <person name="Schilde C."/>
            <person name="Helps N.R."/>
            <person name="Tunggal B."/>
            <person name="Rivero F."/>
            <person name="John U."/>
            <person name="Schleicher M."/>
            <person name="Eichinger L."/>
            <person name="Platzer M."/>
            <person name="Noegel A.A."/>
            <person name="Schaap P."/>
            <person name="Gloeckner G."/>
        </authorList>
    </citation>
    <scope>NUCLEOTIDE SEQUENCE [LARGE SCALE GENOMIC DNA]</scope>
    <source>
        <strain evidence="2">SH3</strain>
    </source>
</reference>
<dbReference type="PANTHER" id="PTHR46586">
    <property type="entry name" value="ANKYRIN REPEAT-CONTAINING PROTEIN"/>
    <property type="match status" value="1"/>
</dbReference>
<sequence>MTTTTTTTFHSIFKAQYIRQSIFNHISDISKQLYTDSRSSRIRDDYSRQPIEQRSLKGRDIIKLPLLGMISIFAMPWNYIRHYLPIDCTQIVAKRRKRVITLYSLHPNATLDTLEHLLEWSPENFLDSIYLEKYFKDFSDKEILAFIVKNSYPLKRKNNKDRRSSSSDQEKNAFLAWAMGIACNKGYLSSVKLIHPLIKGGRMTCPGGWSIHGYTPIEIAAMAGFIDVVKTEGCETIAMDWAADLGHLEMVKFLHEHRTEGCTKNAMDNACRRGYFETVKFLHERRTEGASKEAMDWAAEKGHFEIVKFLHEHRSEGCTNKAMDKAAEKGHIEIVKYLDEHRSEGATTKAMDLAAEKGHIEIIKYLHEHRSEGATTDAMVYASSIDIVKFLHFNRTEGATRDTMNRAASYGRLDIVKFLQEHRSEGCSLSIVDYPVRRGNFEMVSYIFDTVMPTHPFPIRISTLSDALEGGKLDVFYYLYDRFSDKSDIWTPDIMDKAAEKGHIEIVKLLHEHRSEGATTYAMDLAARNGHIEIVKFLHEHRSEGATTNAMDWAAEKGHFEVVKYLHEHRSEGATTNAMDKAARGGHIEIVKLVLWQFNGEEGGTGSIESLAKLIKDVKYSKNQLYTDNFEARHLLKIHLKQLLLKDKDNQHVDPSQKLTTK</sequence>
<dbReference type="GeneID" id="14875334"/>
<evidence type="ECO:0008006" key="3">
    <source>
        <dbReference type="Google" id="ProtNLM"/>
    </source>
</evidence>
<gene>
    <name evidence="1" type="ORF">DFA_05504</name>
</gene>
<accession>F4PLF0</accession>
<dbReference type="OMA" id="FDSETIC"/>
<dbReference type="Pfam" id="PF13637">
    <property type="entry name" value="Ank_4"/>
    <property type="match status" value="1"/>
</dbReference>
<dbReference type="AlphaFoldDB" id="F4PLF0"/>
<dbReference type="KEGG" id="dfa:DFA_05504"/>
<dbReference type="Gene3D" id="1.25.40.20">
    <property type="entry name" value="Ankyrin repeat-containing domain"/>
    <property type="match status" value="2"/>
</dbReference>